<evidence type="ECO:0000256" key="5">
    <source>
        <dbReference type="ARBA" id="ARBA00022475"/>
    </source>
</evidence>
<dbReference type="InterPro" id="IPR050222">
    <property type="entry name" value="MATE_MdtK"/>
</dbReference>
<feature type="transmembrane region" description="Helical" evidence="11">
    <location>
        <begin position="236"/>
        <end position="257"/>
    </location>
</feature>
<dbReference type="PIRSF" id="PIRSF006603">
    <property type="entry name" value="DinF"/>
    <property type="match status" value="1"/>
</dbReference>
<evidence type="ECO:0000256" key="3">
    <source>
        <dbReference type="ARBA" id="ARBA00022448"/>
    </source>
</evidence>
<dbReference type="GO" id="GO:0005886">
    <property type="term" value="C:plasma membrane"/>
    <property type="evidence" value="ECO:0007669"/>
    <property type="project" value="UniProtKB-SubCell"/>
</dbReference>
<feature type="transmembrane region" description="Helical" evidence="11">
    <location>
        <begin position="160"/>
        <end position="184"/>
    </location>
</feature>
<dbReference type="AlphaFoldDB" id="A0A554VGD5"/>
<evidence type="ECO:0000256" key="2">
    <source>
        <dbReference type="ARBA" id="ARBA00010199"/>
    </source>
</evidence>
<feature type="transmembrane region" description="Helical" evidence="11">
    <location>
        <begin position="409"/>
        <end position="431"/>
    </location>
</feature>
<dbReference type="GO" id="GO:0015297">
    <property type="term" value="F:antiporter activity"/>
    <property type="evidence" value="ECO:0007669"/>
    <property type="project" value="UniProtKB-KW"/>
</dbReference>
<keyword evidence="5" id="KW-1003">Cell membrane</keyword>
<feature type="transmembrane region" description="Helical" evidence="11">
    <location>
        <begin position="196"/>
        <end position="216"/>
    </location>
</feature>
<evidence type="ECO:0000313" key="13">
    <source>
        <dbReference type="Proteomes" id="UP000318833"/>
    </source>
</evidence>
<dbReference type="InterPro" id="IPR044644">
    <property type="entry name" value="DinF-like"/>
</dbReference>
<evidence type="ECO:0000256" key="4">
    <source>
        <dbReference type="ARBA" id="ARBA00022449"/>
    </source>
</evidence>
<evidence type="ECO:0000256" key="10">
    <source>
        <dbReference type="ARBA" id="ARBA00031636"/>
    </source>
</evidence>
<keyword evidence="8" id="KW-0406">Ion transport</keyword>
<keyword evidence="7 11" id="KW-1133">Transmembrane helix</keyword>
<evidence type="ECO:0000256" key="9">
    <source>
        <dbReference type="ARBA" id="ARBA00023136"/>
    </source>
</evidence>
<accession>A0A554VGD5</accession>
<keyword evidence="13" id="KW-1185">Reference proteome</keyword>
<evidence type="ECO:0000256" key="6">
    <source>
        <dbReference type="ARBA" id="ARBA00022692"/>
    </source>
</evidence>
<feature type="transmembrane region" description="Helical" evidence="11">
    <location>
        <begin position="384"/>
        <end position="403"/>
    </location>
</feature>
<evidence type="ECO:0000256" key="11">
    <source>
        <dbReference type="SAM" id="Phobius"/>
    </source>
</evidence>
<comment type="caution">
    <text evidence="12">The sequence shown here is derived from an EMBL/GenBank/DDBJ whole genome shotgun (WGS) entry which is preliminary data.</text>
</comment>
<keyword evidence="6 11" id="KW-0812">Transmembrane</keyword>
<name>A0A554VGD5_9FLAO</name>
<feature type="transmembrane region" description="Helical" evidence="11">
    <location>
        <begin position="94"/>
        <end position="112"/>
    </location>
</feature>
<feature type="transmembrane region" description="Helical" evidence="11">
    <location>
        <begin position="12"/>
        <end position="34"/>
    </location>
</feature>
<dbReference type="InterPro" id="IPR002528">
    <property type="entry name" value="MATE_fam"/>
</dbReference>
<proteinExistence type="inferred from homology"/>
<dbReference type="PANTHER" id="PTHR43298:SF2">
    <property type="entry name" value="FMN_FAD EXPORTER YEEO-RELATED"/>
    <property type="match status" value="1"/>
</dbReference>
<dbReference type="GO" id="GO:0006811">
    <property type="term" value="P:monoatomic ion transport"/>
    <property type="evidence" value="ECO:0007669"/>
    <property type="project" value="UniProtKB-KW"/>
</dbReference>
<dbReference type="GO" id="GO:0042910">
    <property type="term" value="F:xenobiotic transmembrane transporter activity"/>
    <property type="evidence" value="ECO:0007669"/>
    <property type="project" value="InterPro"/>
</dbReference>
<feature type="transmembrane region" description="Helical" evidence="11">
    <location>
        <begin position="132"/>
        <end position="153"/>
    </location>
</feature>
<feature type="transmembrane region" description="Helical" evidence="11">
    <location>
        <begin position="269"/>
        <end position="296"/>
    </location>
</feature>
<dbReference type="NCBIfam" id="TIGR00797">
    <property type="entry name" value="matE"/>
    <property type="match status" value="1"/>
</dbReference>
<feature type="transmembrane region" description="Helical" evidence="11">
    <location>
        <begin position="46"/>
        <end position="64"/>
    </location>
</feature>
<keyword evidence="9 11" id="KW-0472">Membrane</keyword>
<keyword evidence="4" id="KW-0050">Antiport</keyword>
<dbReference type="EMBL" id="VLNR01000046">
    <property type="protein sequence ID" value="TSE06431.1"/>
    <property type="molecule type" value="Genomic_DNA"/>
</dbReference>
<keyword evidence="3" id="KW-0813">Transport</keyword>
<gene>
    <name evidence="12" type="ORF">FOF46_19935</name>
</gene>
<dbReference type="RefSeq" id="WP_109436386.1">
    <property type="nucleotide sequence ID" value="NZ_CANLFO010000010.1"/>
</dbReference>
<comment type="subcellular location">
    <subcellularLocation>
        <location evidence="1">Cell membrane</location>
        <topology evidence="1">Multi-pass membrane protein</topology>
    </subcellularLocation>
</comment>
<feature type="transmembrane region" description="Helical" evidence="11">
    <location>
        <begin position="316"/>
        <end position="336"/>
    </location>
</feature>
<protein>
    <recommendedName>
        <fullName evidence="10">Multidrug-efflux transporter</fullName>
    </recommendedName>
</protein>
<sequence length="446" mass="49207">MSKVIGFKNINRLAVPAIIAGIAEPLLSITDTAIVGNIPEYGTESLAAVGIVGSFLSALIWILGQTRSAISAIISQYLGAGKIEEVKTLPAQAIFFNVSLSILVLVSTVFFVEEIFKLYNASGLILEYCVVYYDIRVWGFPLTLFTFAVFGIFRGLQNTFWPMIVAVIGAVANIVLDFILVYGIDDFITPMGISGAAWASLVSQFIMAVIVFVLLLVKTDVSLRLRFPLNKELGRLVTMSLNLFVRSIALNTALYFATSHATDYGDEYIAAYTIAMNIWMFTAFFIDGYGGAGNILSGKLLGAKDYNSLWKLGKRVSSYGIGVSLILAIFGFIFYYKIGEVFTSEVIVLDTFYSVFFIVLIVQPINGLAFVFDGVFKGLGEMGYLRNVLLGATFLGFIPTLYLCDYFDLKLYGIWIAFTVWALFRGVALVIKFRNKFLPLIASNRN</sequence>
<organism evidence="12 13">
    <name type="scientific">Aquimarina algiphila</name>
    <dbReference type="NCBI Taxonomy" id="2047982"/>
    <lineage>
        <taxon>Bacteria</taxon>
        <taxon>Pseudomonadati</taxon>
        <taxon>Bacteroidota</taxon>
        <taxon>Flavobacteriia</taxon>
        <taxon>Flavobacteriales</taxon>
        <taxon>Flavobacteriaceae</taxon>
        <taxon>Aquimarina</taxon>
    </lineage>
</organism>
<feature type="transmembrane region" description="Helical" evidence="11">
    <location>
        <begin position="351"/>
        <end position="372"/>
    </location>
</feature>
<evidence type="ECO:0000256" key="8">
    <source>
        <dbReference type="ARBA" id="ARBA00023065"/>
    </source>
</evidence>
<dbReference type="PANTHER" id="PTHR43298">
    <property type="entry name" value="MULTIDRUG RESISTANCE PROTEIN NORM-RELATED"/>
    <property type="match status" value="1"/>
</dbReference>
<evidence type="ECO:0000313" key="12">
    <source>
        <dbReference type="EMBL" id="TSE06431.1"/>
    </source>
</evidence>
<dbReference type="CDD" id="cd13136">
    <property type="entry name" value="MATE_DinF_like"/>
    <property type="match status" value="1"/>
</dbReference>
<evidence type="ECO:0000256" key="7">
    <source>
        <dbReference type="ARBA" id="ARBA00022989"/>
    </source>
</evidence>
<comment type="similarity">
    <text evidence="2">Belongs to the multi antimicrobial extrusion (MATE) (TC 2.A.66.1) family.</text>
</comment>
<dbReference type="Proteomes" id="UP000318833">
    <property type="component" value="Unassembled WGS sequence"/>
</dbReference>
<reference evidence="12 13" key="1">
    <citation type="submission" date="2019-07" db="EMBL/GenBank/DDBJ databases">
        <title>The draft genome sequence of Aquimarina algiphila M91.</title>
        <authorList>
            <person name="Meng X."/>
        </authorList>
    </citation>
    <scope>NUCLEOTIDE SEQUENCE [LARGE SCALE GENOMIC DNA]</scope>
    <source>
        <strain evidence="12 13">M91</strain>
    </source>
</reference>
<dbReference type="InterPro" id="IPR048279">
    <property type="entry name" value="MdtK-like"/>
</dbReference>
<dbReference type="OrthoDB" id="5242355at2"/>
<evidence type="ECO:0000256" key="1">
    <source>
        <dbReference type="ARBA" id="ARBA00004651"/>
    </source>
</evidence>
<dbReference type="Pfam" id="PF01554">
    <property type="entry name" value="MatE"/>
    <property type="match status" value="2"/>
</dbReference>